<evidence type="ECO:0000313" key="2">
    <source>
        <dbReference type="EMBL" id="WTY34251.1"/>
    </source>
</evidence>
<dbReference type="Pfam" id="PF00583">
    <property type="entry name" value="Acetyltransf_1"/>
    <property type="match status" value="1"/>
</dbReference>
<accession>A0ABZ1N2R2</accession>
<name>A0ABZ1N2R2_9NOCA</name>
<dbReference type="RefSeq" id="WP_328663011.1">
    <property type="nucleotide sequence ID" value="NZ_CP108014.1"/>
</dbReference>
<evidence type="ECO:0000259" key="1">
    <source>
        <dbReference type="PROSITE" id="PS51186"/>
    </source>
</evidence>
<dbReference type="SUPFAM" id="SSF55729">
    <property type="entry name" value="Acyl-CoA N-acyltransferases (Nat)"/>
    <property type="match status" value="1"/>
</dbReference>
<dbReference type="EMBL" id="CP109527">
    <property type="protein sequence ID" value="WTY34251.1"/>
    <property type="molecule type" value="Genomic_DNA"/>
</dbReference>
<proteinExistence type="predicted"/>
<dbReference type="GeneID" id="91377110"/>
<reference evidence="2 3" key="1">
    <citation type="submission" date="2022-10" db="EMBL/GenBank/DDBJ databases">
        <title>The complete genomes of actinobacterial strains from the NBC collection.</title>
        <authorList>
            <person name="Joergensen T.S."/>
            <person name="Alvarez Arevalo M."/>
            <person name="Sterndorff E.B."/>
            <person name="Faurdal D."/>
            <person name="Vuksanovic O."/>
            <person name="Mourched A.-S."/>
            <person name="Charusanti P."/>
            <person name="Shaw S."/>
            <person name="Blin K."/>
            <person name="Weber T."/>
        </authorList>
    </citation>
    <scope>NUCLEOTIDE SEQUENCE [LARGE SCALE GENOMIC DNA]</scope>
    <source>
        <strain evidence="2 3">NBC_01413</strain>
    </source>
</reference>
<gene>
    <name evidence="2" type="ORF">OG308_23380</name>
</gene>
<keyword evidence="3" id="KW-1185">Reference proteome</keyword>
<sequence length="165" mass="18049">MTTATSSVTFRELRPTDRDSLLELHADLEGTDSYFRLFAPPPEDLGRVVGTIASTDRAHCAVGAFLDDRLVGVANFVVLDDGVSAELAMVVAAGRQHHGIGTDLFHRLAERGRARGLDRFIAEVPTNSTAMRLIVESDLPISAHRSDDVIQIAFHLRKRSTRSAQ</sequence>
<protein>
    <submittedName>
        <fullName evidence="2">GNAT family N-acetyltransferase</fullName>
    </submittedName>
</protein>
<organism evidence="2 3">
    <name type="scientific">Nocardia salmonicida</name>
    <dbReference type="NCBI Taxonomy" id="53431"/>
    <lineage>
        <taxon>Bacteria</taxon>
        <taxon>Bacillati</taxon>
        <taxon>Actinomycetota</taxon>
        <taxon>Actinomycetes</taxon>
        <taxon>Mycobacteriales</taxon>
        <taxon>Nocardiaceae</taxon>
        <taxon>Nocardia</taxon>
    </lineage>
</organism>
<dbReference type="InterPro" id="IPR000182">
    <property type="entry name" value="GNAT_dom"/>
</dbReference>
<dbReference type="PROSITE" id="PS51186">
    <property type="entry name" value="GNAT"/>
    <property type="match status" value="1"/>
</dbReference>
<dbReference type="InterPro" id="IPR016181">
    <property type="entry name" value="Acyl_CoA_acyltransferase"/>
</dbReference>
<evidence type="ECO:0000313" key="3">
    <source>
        <dbReference type="Proteomes" id="UP001621418"/>
    </source>
</evidence>
<dbReference type="Proteomes" id="UP001621418">
    <property type="component" value="Chromosome"/>
</dbReference>
<dbReference type="Gene3D" id="3.40.630.30">
    <property type="match status" value="1"/>
</dbReference>
<feature type="domain" description="N-acetyltransferase" evidence="1">
    <location>
        <begin position="8"/>
        <end position="161"/>
    </location>
</feature>